<dbReference type="Gene3D" id="1.20.1080.10">
    <property type="entry name" value="Glycerol uptake facilitator protein"/>
    <property type="match status" value="1"/>
</dbReference>
<dbReference type="InterPro" id="IPR050363">
    <property type="entry name" value="MIP/Aquaporin"/>
</dbReference>
<comment type="caution">
    <text evidence="9">The sequence shown here is derived from an EMBL/GenBank/DDBJ whole genome shotgun (WGS) entry which is preliminary data.</text>
</comment>
<dbReference type="PANTHER" id="PTHR43829">
    <property type="entry name" value="AQUAPORIN OR AQUAGLYCEROPORIN RELATED"/>
    <property type="match status" value="1"/>
</dbReference>
<dbReference type="CDD" id="cd00333">
    <property type="entry name" value="MIP"/>
    <property type="match status" value="1"/>
</dbReference>
<protein>
    <submittedName>
        <fullName evidence="9">Uncharacterized protein</fullName>
    </submittedName>
</protein>
<keyword evidence="3 7" id="KW-0813">Transport</keyword>
<gene>
    <name evidence="9" type="ORF">OXX778_LOCUS21433</name>
</gene>
<comment type="subcellular location">
    <subcellularLocation>
        <location evidence="1">Membrane</location>
        <topology evidence="1">Multi-pass membrane protein</topology>
    </subcellularLocation>
</comment>
<evidence type="ECO:0000256" key="3">
    <source>
        <dbReference type="ARBA" id="ARBA00022448"/>
    </source>
</evidence>
<dbReference type="SUPFAM" id="SSF81338">
    <property type="entry name" value="Aquaporin-like"/>
    <property type="match status" value="1"/>
</dbReference>
<sequence length="314" mass="34946">MPANSRIPFVNDYDEIDEDSQSNKFSMISQSFYQLNSTIKSSWLIRTWSNIISRLNVILTVRNPNLREFLAELFGTFFFISFGLGSVAQWTFSGYKSFLAVNLSFGLGLALAILVVGRISGGHLNPAVSLSMLLLGRISFVKLLLFTLAQFIGSFMAAAMIFFVYFSHIQNYKDGMYSMATAGIFATYPSDIRSTSTGNMFFDQFFSTSLFIITILGVTDKRNNDLANEHSAFLIGISLTAIGMSFGLNCGFAVNPTRDLAPRIFTSIAGWGSLPFTACNYFFWIPIVAPFIGSIFGTLLYGLFISNHWPSEQY</sequence>
<evidence type="ECO:0000313" key="10">
    <source>
        <dbReference type="Proteomes" id="UP000663879"/>
    </source>
</evidence>
<dbReference type="PROSITE" id="PS00221">
    <property type="entry name" value="MIP"/>
    <property type="match status" value="1"/>
</dbReference>
<dbReference type="PANTHER" id="PTHR43829:SF9">
    <property type="entry name" value="AQUAPORIN-9"/>
    <property type="match status" value="1"/>
</dbReference>
<dbReference type="PRINTS" id="PR00783">
    <property type="entry name" value="MINTRINSICP"/>
</dbReference>
<organism evidence="9 10">
    <name type="scientific">Brachionus calyciflorus</name>
    <dbReference type="NCBI Taxonomy" id="104777"/>
    <lineage>
        <taxon>Eukaryota</taxon>
        <taxon>Metazoa</taxon>
        <taxon>Spiralia</taxon>
        <taxon>Gnathifera</taxon>
        <taxon>Rotifera</taxon>
        <taxon>Eurotatoria</taxon>
        <taxon>Monogononta</taxon>
        <taxon>Pseudotrocha</taxon>
        <taxon>Ploima</taxon>
        <taxon>Brachionidae</taxon>
        <taxon>Brachionus</taxon>
    </lineage>
</organism>
<evidence type="ECO:0000313" key="9">
    <source>
        <dbReference type="EMBL" id="CAF1106893.1"/>
    </source>
</evidence>
<proteinExistence type="inferred from homology"/>
<evidence type="ECO:0000256" key="7">
    <source>
        <dbReference type="RuleBase" id="RU000477"/>
    </source>
</evidence>
<comment type="similarity">
    <text evidence="2 7">Belongs to the MIP/aquaporin (TC 1.A.8) family.</text>
</comment>
<evidence type="ECO:0000256" key="4">
    <source>
        <dbReference type="ARBA" id="ARBA00022692"/>
    </source>
</evidence>
<keyword evidence="6 8" id="KW-0472">Membrane</keyword>
<dbReference type="Proteomes" id="UP000663879">
    <property type="component" value="Unassembled WGS sequence"/>
</dbReference>
<dbReference type="InterPro" id="IPR000425">
    <property type="entry name" value="MIP"/>
</dbReference>
<evidence type="ECO:0000256" key="8">
    <source>
        <dbReference type="SAM" id="Phobius"/>
    </source>
</evidence>
<feature type="transmembrane region" description="Helical" evidence="8">
    <location>
        <begin position="98"/>
        <end position="119"/>
    </location>
</feature>
<dbReference type="AlphaFoldDB" id="A0A814PHW3"/>
<dbReference type="OrthoDB" id="3222at2759"/>
<name>A0A814PHW3_9BILA</name>
<accession>A0A814PHW3</accession>
<evidence type="ECO:0000256" key="1">
    <source>
        <dbReference type="ARBA" id="ARBA00004141"/>
    </source>
</evidence>
<dbReference type="GO" id="GO:0015254">
    <property type="term" value="F:glycerol channel activity"/>
    <property type="evidence" value="ECO:0007669"/>
    <property type="project" value="TreeGrafter"/>
</dbReference>
<dbReference type="PRINTS" id="PR02019">
    <property type="entry name" value="AQUAPORIN7"/>
</dbReference>
<feature type="transmembrane region" description="Helical" evidence="8">
    <location>
        <begin position="140"/>
        <end position="166"/>
    </location>
</feature>
<dbReference type="GO" id="GO:0016323">
    <property type="term" value="C:basolateral plasma membrane"/>
    <property type="evidence" value="ECO:0007669"/>
    <property type="project" value="TreeGrafter"/>
</dbReference>
<reference evidence="9" key="1">
    <citation type="submission" date="2021-02" db="EMBL/GenBank/DDBJ databases">
        <authorList>
            <person name="Nowell W R."/>
        </authorList>
    </citation>
    <scope>NUCLEOTIDE SEQUENCE</scope>
    <source>
        <strain evidence="9">Ploen Becks lab</strain>
    </source>
</reference>
<dbReference type="Pfam" id="PF00230">
    <property type="entry name" value="MIP"/>
    <property type="match status" value="1"/>
</dbReference>
<keyword evidence="10" id="KW-1185">Reference proteome</keyword>
<feature type="transmembrane region" description="Helical" evidence="8">
    <location>
        <begin position="201"/>
        <end position="219"/>
    </location>
</feature>
<dbReference type="NCBIfam" id="TIGR00861">
    <property type="entry name" value="MIP"/>
    <property type="match status" value="1"/>
</dbReference>
<evidence type="ECO:0000256" key="6">
    <source>
        <dbReference type="ARBA" id="ARBA00023136"/>
    </source>
</evidence>
<feature type="transmembrane region" description="Helical" evidence="8">
    <location>
        <begin position="281"/>
        <end position="304"/>
    </location>
</feature>
<evidence type="ECO:0000256" key="2">
    <source>
        <dbReference type="ARBA" id="ARBA00006175"/>
    </source>
</evidence>
<keyword evidence="4 7" id="KW-0812">Transmembrane</keyword>
<dbReference type="InterPro" id="IPR022357">
    <property type="entry name" value="MIP_CS"/>
</dbReference>
<dbReference type="GO" id="GO:0015250">
    <property type="term" value="F:water channel activity"/>
    <property type="evidence" value="ECO:0007669"/>
    <property type="project" value="TreeGrafter"/>
</dbReference>
<evidence type="ECO:0000256" key="5">
    <source>
        <dbReference type="ARBA" id="ARBA00022989"/>
    </source>
</evidence>
<feature type="transmembrane region" description="Helical" evidence="8">
    <location>
        <begin position="69"/>
        <end position="92"/>
    </location>
</feature>
<feature type="transmembrane region" description="Helical" evidence="8">
    <location>
        <begin position="231"/>
        <end position="254"/>
    </location>
</feature>
<keyword evidence="5 8" id="KW-1133">Transmembrane helix</keyword>
<dbReference type="EMBL" id="CAJNOC010007904">
    <property type="protein sequence ID" value="CAF1106893.1"/>
    <property type="molecule type" value="Genomic_DNA"/>
</dbReference>
<dbReference type="InterPro" id="IPR023271">
    <property type="entry name" value="Aquaporin-like"/>
</dbReference>